<protein>
    <submittedName>
        <fullName evidence="1">Uncharacterized protein</fullName>
    </submittedName>
</protein>
<comment type="caution">
    <text evidence="1">The sequence shown here is derived from an EMBL/GenBank/DDBJ whole genome shotgun (WGS) entry which is preliminary data.</text>
</comment>
<organism evidence="1">
    <name type="scientific">mine drainage metagenome</name>
    <dbReference type="NCBI Taxonomy" id="410659"/>
    <lineage>
        <taxon>unclassified sequences</taxon>
        <taxon>metagenomes</taxon>
        <taxon>ecological metagenomes</taxon>
    </lineage>
</organism>
<accession>A0A1J5T380</accession>
<gene>
    <name evidence="1" type="ORF">GALL_36670</name>
</gene>
<evidence type="ECO:0000313" key="1">
    <source>
        <dbReference type="EMBL" id="OIR15345.1"/>
    </source>
</evidence>
<proteinExistence type="predicted"/>
<sequence length="116" mass="12993">MAKDPTDCSTVDFIAPGLHVTCGQVLMDRQRHIAIVAKKGRTCAHLVRVKSGVLKLTRHTAKELVEEWSDADYPFERAITKLLELGKQHGITDAARLALEEMLRTGREPTQQRLFG</sequence>
<name>A0A1J5T380_9ZZZZ</name>
<dbReference type="AlphaFoldDB" id="A0A1J5T380"/>
<dbReference type="EMBL" id="MLJW01000009">
    <property type="protein sequence ID" value="OIR15345.1"/>
    <property type="molecule type" value="Genomic_DNA"/>
</dbReference>
<reference evidence="1" key="1">
    <citation type="submission" date="2016-10" db="EMBL/GenBank/DDBJ databases">
        <title>Sequence of Gallionella enrichment culture.</title>
        <authorList>
            <person name="Poehlein A."/>
            <person name="Muehling M."/>
            <person name="Daniel R."/>
        </authorList>
    </citation>
    <scope>NUCLEOTIDE SEQUENCE</scope>
</reference>